<organism evidence="3 4">
    <name type="scientific">Candidatus Curtissbacteria bacterium RIFCSPHIGHO2_01_FULL_41_13</name>
    <dbReference type="NCBI Taxonomy" id="1797745"/>
    <lineage>
        <taxon>Bacteria</taxon>
        <taxon>Candidatus Curtissiibacteriota</taxon>
    </lineage>
</organism>
<name>A0A1F5FYI1_9BACT</name>
<keyword evidence="1" id="KW-0472">Membrane</keyword>
<evidence type="ECO:0000256" key="1">
    <source>
        <dbReference type="SAM" id="Phobius"/>
    </source>
</evidence>
<evidence type="ECO:0000313" key="3">
    <source>
        <dbReference type="EMBL" id="OGD84661.1"/>
    </source>
</evidence>
<dbReference type="EMBL" id="MFBA01000053">
    <property type="protein sequence ID" value="OGD84661.1"/>
    <property type="molecule type" value="Genomic_DNA"/>
</dbReference>
<evidence type="ECO:0000256" key="2">
    <source>
        <dbReference type="SAM" id="SignalP"/>
    </source>
</evidence>
<feature type="transmembrane region" description="Helical" evidence="1">
    <location>
        <begin position="86"/>
        <end position="107"/>
    </location>
</feature>
<keyword evidence="1" id="KW-0812">Transmembrane</keyword>
<accession>A0A1F5FYI1</accession>
<feature type="signal peptide" evidence="2">
    <location>
        <begin position="1"/>
        <end position="27"/>
    </location>
</feature>
<protein>
    <submittedName>
        <fullName evidence="3">Uncharacterized protein</fullName>
    </submittedName>
</protein>
<keyword evidence="2" id="KW-0732">Signal</keyword>
<dbReference type="InterPro" id="IPR043993">
    <property type="entry name" value="T4SS_pilin"/>
</dbReference>
<dbReference type="AlphaFoldDB" id="A0A1F5FYI1"/>
<keyword evidence="1" id="KW-1133">Transmembrane helix</keyword>
<comment type="caution">
    <text evidence="3">The sequence shown here is derived from an EMBL/GenBank/DDBJ whole genome shotgun (WGS) entry which is preliminary data.</text>
</comment>
<sequence>MIKKYKKILSSSLLPIIALAAPMQVFAQDELLVPRDLRPINDIVRVVRGAIQFILVVAFVLAFIFLLIGGIRWITAGGDEKAVAGARGMITAALIGLVIVLVSYAIIRLVEIFFGFDIITGTINIPTYNTTQ</sequence>
<evidence type="ECO:0000313" key="4">
    <source>
        <dbReference type="Proteomes" id="UP000177069"/>
    </source>
</evidence>
<dbReference type="Pfam" id="PF18895">
    <property type="entry name" value="T4SS_pilin"/>
    <property type="match status" value="1"/>
</dbReference>
<gene>
    <name evidence="3" type="ORF">A2696_01560</name>
</gene>
<proteinExistence type="predicted"/>
<feature type="chain" id="PRO_5009518654" evidence="2">
    <location>
        <begin position="28"/>
        <end position="132"/>
    </location>
</feature>
<reference evidence="3 4" key="1">
    <citation type="journal article" date="2016" name="Nat. Commun.">
        <title>Thousands of microbial genomes shed light on interconnected biogeochemical processes in an aquifer system.</title>
        <authorList>
            <person name="Anantharaman K."/>
            <person name="Brown C.T."/>
            <person name="Hug L.A."/>
            <person name="Sharon I."/>
            <person name="Castelle C.J."/>
            <person name="Probst A.J."/>
            <person name="Thomas B.C."/>
            <person name="Singh A."/>
            <person name="Wilkins M.J."/>
            <person name="Karaoz U."/>
            <person name="Brodie E.L."/>
            <person name="Williams K.H."/>
            <person name="Hubbard S.S."/>
            <person name="Banfield J.F."/>
        </authorList>
    </citation>
    <scope>NUCLEOTIDE SEQUENCE [LARGE SCALE GENOMIC DNA]</scope>
</reference>
<feature type="transmembrane region" description="Helical" evidence="1">
    <location>
        <begin position="51"/>
        <end position="74"/>
    </location>
</feature>
<dbReference type="Proteomes" id="UP000177069">
    <property type="component" value="Unassembled WGS sequence"/>
</dbReference>